<evidence type="ECO:0000313" key="16">
    <source>
        <dbReference type="Proteomes" id="UP001175271"/>
    </source>
</evidence>
<evidence type="ECO:0000256" key="3">
    <source>
        <dbReference type="ARBA" id="ARBA00005482"/>
    </source>
</evidence>
<evidence type="ECO:0000256" key="12">
    <source>
        <dbReference type="ARBA" id="ARBA00023136"/>
    </source>
</evidence>
<dbReference type="AlphaFoldDB" id="A0AA39HTY1"/>
<comment type="caution">
    <text evidence="15">The sequence shown here is derived from an EMBL/GenBank/DDBJ whole genome shotgun (WGS) entry which is preliminary data.</text>
</comment>
<evidence type="ECO:0000313" key="15">
    <source>
        <dbReference type="EMBL" id="KAK0411982.1"/>
    </source>
</evidence>
<evidence type="ECO:0000256" key="2">
    <source>
        <dbReference type="ARBA" id="ARBA00004443"/>
    </source>
</evidence>
<evidence type="ECO:0000256" key="1">
    <source>
        <dbReference type="ARBA" id="ARBA00003195"/>
    </source>
</evidence>
<evidence type="ECO:0000256" key="13">
    <source>
        <dbReference type="ARBA" id="ARBA00030360"/>
    </source>
</evidence>
<organism evidence="15 16">
    <name type="scientific">Steinernema hermaphroditum</name>
    <dbReference type="NCBI Taxonomy" id="289476"/>
    <lineage>
        <taxon>Eukaryota</taxon>
        <taxon>Metazoa</taxon>
        <taxon>Ecdysozoa</taxon>
        <taxon>Nematoda</taxon>
        <taxon>Chromadorea</taxon>
        <taxon>Rhabditida</taxon>
        <taxon>Tylenchina</taxon>
        <taxon>Panagrolaimomorpha</taxon>
        <taxon>Strongyloidoidea</taxon>
        <taxon>Steinernematidae</taxon>
        <taxon>Steinernema</taxon>
    </lineage>
</organism>
<evidence type="ECO:0000256" key="8">
    <source>
        <dbReference type="ARBA" id="ARBA00022792"/>
    </source>
</evidence>
<dbReference type="GO" id="GO:0006120">
    <property type="term" value="P:mitochondrial electron transport, NADH to ubiquinone"/>
    <property type="evidence" value="ECO:0007669"/>
    <property type="project" value="TreeGrafter"/>
</dbReference>
<dbReference type="EMBL" id="JAUCMV010000003">
    <property type="protein sequence ID" value="KAK0411982.1"/>
    <property type="molecule type" value="Genomic_DNA"/>
</dbReference>
<evidence type="ECO:0000256" key="4">
    <source>
        <dbReference type="ARBA" id="ARBA00011533"/>
    </source>
</evidence>
<evidence type="ECO:0000256" key="6">
    <source>
        <dbReference type="ARBA" id="ARBA00022448"/>
    </source>
</evidence>
<dbReference type="GO" id="GO:0005743">
    <property type="term" value="C:mitochondrial inner membrane"/>
    <property type="evidence" value="ECO:0007669"/>
    <property type="project" value="UniProtKB-SubCell"/>
</dbReference>
<dbReference type="Pfam" id="PF07347">
    <property type="entry name" value="CI-B14_5a"/>
    <property type="match status" value="1"/>
</dbReference>
<sequence length="174" mass="19258">MSGRKIASAAVQNRTQTPFWNWIRNKLLAVDRQKITPPPGLPTADGKAVYHNPLRFPNTQTTRSPDPPALPGGVHHKLADNYYLGRDGRRSVKAPVALYAGEEKGASKYAAIDGTPMEKPAVSANKGPEQNFGLEAPTPGFGYEWKRTISEELSTQQGDGELRRLERFDRYLKA</sequence>
<reference evidence="15" key="1">
    <citation type="submission" date="2023-06" db="EMBL/GenBank/DDBJ databases">
        <title>Genomic analysis of the entomopathogenic nematode Steinernema hermaphroditum.</title>
        <authorList>
            <person name="Schwarz E.M."/>
            <person name="Heppert J.K."/>
            <person name="Baniya A."/>
            <person name="Schwartz H.T."/>
            <person name="Tan C.-H."/>
            <person name="Antoshechkin I."/>
            <person name="Sternberg P.W."/>
            <person name="Goodrich-Blair H."/>
            <person name="Dillman A.R."/>
        </authorList>
    </citation>
    <scope>NUCLEOTIDE SEQUENCE</scope>
    <source>
        <strain evidence="15">PS9179</strain>
        <tissue evidence="15">Whole animal</tissue>
    </source>
</reference>
<keyword evidence="12" id="KW-0472">Membrane</keyword>
<keyword evidence="6" id="KW-0813">Transport</keyword>
<dbReference type="InterPro" id="IPR009947">
    <property type="entry name" value="NDUA7"/>
</dbReference>
<comment type="subcellular location">
    <subcellularLocation>
        <location evidence="2">Mitochondrion inner membrane</location>
        <topology evidence="2">Peripheral membrane protein</topology>
        <orientation evidence="2">Matrix side</orientation>
    </subcellularLocation>
</comment>
<evidence type="ECO:0000256" key="11">
    <source>
        <dbReference type="ARBA" id="ARBA00023128"/>
    </source>
</evidence>
<keyword evidence="11" id="KW-0496">Mitochondrion</keyword>
<evidence type="ECO:0000256" key="7">
    <source>
        <dbReference type="ARBA" id="ARBA00022660"/>
    </source>
</evidence>
<keyword evidence="10" id="KW-0007">Acetylation</keyword>
<comment type="subunit">
    <text evidence="4">Complex I is composed of 45 different subunits.</text>
</comment>
<evidence type="ECO:0000256" key="9">
    <source>
        <dbReference type="ARBA" id="ARBA00022982"/>
    </source>
</evidence>
<keyword evidence="16" id="KW-1185">Reference proteome</keyword>
<gene>
    <name evidence="15" type="ORF">QR680_005965</name>
</gene>
<dbReference type="Proteomes" id="UP001175271">
    <property type="component" value="Unassembled WGS sequence"/>
</dbReference>
<comment type="similarity">
    <text evidence="3">Belongs to the complex I NDUFA7 subunit family.</text>
</comment>
<evidence type="ECO:0000256" key="5">
    <source>
        <dbReference type="ARBA" id="ARBA00016383"/>
    </source>
</evidence>
<dbReference type="PANTHER" id="PTHR12485:SF1">
    <property type="entry name" value="NADH DEHYDROGENASE [UBIQUINONE] 1 ALPHA SUBCOMPLEX SUBUNIT 7"/>
    <property type="match status" value="1"/>
</dbReference>
<evidence type="ECO:0000256" key="14">
    <source>
        <dbReference type="ARBA" id="ARBA00033401"/>
    </source>
</evidence>
<dbReference type="PANTHER" id="PTHR12485">
    <property type="entry name" value="NADH-UBIQUINONE OXIDOREDUCTASE SUBUNIT B"/>
    <property type="match status" value="1"/>
</dbReference>
<name>A0AA39HTY1_9BILA</name>
<proteinExistence type="inferred from homology"/>
<keyword evidence="9" id="KW-0249">Electron transport</keyword>
<accession>A0AA39HTY1</accession>
<comment type="function">
    <text evidence="1">Accessory subunit of the mitochondrial membrane respiratory chain NADH dehydrogenase (Complex I), that is believed not to be involved in catalysis. Complex I functions in the transfer of electrons from NADH to the respiratory chain. The immediate electron acceptor for the enzyme is believed to be ubiquinone.</text>
</comment>
<keyword evidence="8" id="KW-0999">Mitochondrion inner membrane</keyword>
<keyword evidence="7" id="KW-0679">Respiratory chain</keyword>
<evidence type="ECO:0000256" key="10">
    <source>
        <dbReference type="ARBA" id="ARBA00022990"/>
    </source>
</evidence>
<protein>
    <recommendedName>
        <fullName evidence="5">NADH dehydrogenase [ubiquinone] 1 alpha subcomplex subunit 7</fullName>
    </recommendedName>
    <alternativeName>
        <fullName evidence="14">Complex I-B14.5a</fullName>
    </alternativeName>
    <alternativeName>
        <fullName evidence="13">NADH-ubiquinone oxidoreductase subunit B14.5a</fullName>
    </alternativeName>
</protein>